<dbReference type="InterPro" id="IPR000639">
    <property type="entry name" value="Epox_hydrolase-like"/>
</dbReference>
<evidence type="ECO:0000313" key="6">
    <source>
        <dbReference type="Proteomes" id="UP000019140"/>
    </source>
</evidence>
<dbReference type="EMBL" id="AZHX01002614">
    <property type="protein sequence ID" value="ETW93608.1"/>
    <property type="molecule type" value="Genomic_DNA"/>
</dbReference>
<dbReference type="InterPro" id="IPR029058">
    <property type="entry name" value="AB_hydrolase_fold"/>
</dbReference>
<reference evidence="5 6" key="1">
    <citation type="journal article" date="2014" name="Nature">
        <title>An environmental bacterial taxon with a large and distinct metabolic repertoire.</title>
        <authorList>
            <person name="Wilson M.C."/>
            <person name="Mori T."/>
            <person name="Ruckert C."/>
            <person name="Uria A.R."/>
            <person name="Helf M.J."/>
            <person name="Takada K."/>
            <person name="Gernert C."/>
            <person name="Steffens U.A."/>
            <person name="Heycke N."/>
            <person name="Schmitt S."/>
            <person name="Rinke C."/>
            <person name="Helfrich E.J."/>
            <person name="Brachmann A.O."/>
            <person name="Gurgui C."/>
            <person name="Wakimoto T."/>
            <person name="Kracht M."/>
            <person name="Crusemann M."/>
            <person name="Hentschel U."/>
            <person name="Abe I."/>
            <person name="Matsunaga S."/>
            <person name="Kalinowski J."/>
            <person name="Takeyama H."/>
            <person name="Piel J."/>
        </authorList>
    </citation>
    <scope>NUCLEOTIDE SEQUENCE [LARGE SCALE GENOMIC DNA]</scope>
    <source>
        <strain evidence="6">TSY2</strain>
    </source>
</reference>
<dbReference type="Pfam" id="PF06441">
    <property type="entry name" value="EHN"/>
    <property type="match status" value="1"/>
</dbReference>
<evidence type="ECO:0000259" key="4">
    <source>
        <dbReference type="Pfam" id="PF06441"/>
    </source>
</evidence>
<dbReference type="PANTHER" id="PTHR21661:SF35">
    <property type="entry name" value="EPOXIDE HYDROLASE"/>
    <property type="match status" value="1"/>
</dbReference>
<dbReference type="SUPFAM" id="SSF53474">
    <property type="entry name" value="alpha/beta-Hydrolases"/>
    <property type="match status" value="1"/>
</dbReference>
<comment type="caution">
    <text evidence="5">The sequence shown here is derived from an EMBL/GenBank/DDBJ whole genome shotgun (WGS) entry which is preliminary data.</text>
</comment>
<dbReference type="Gene3D" id="3.40.50.1820">
    <property type="entry name" value="alpha/beta hydrolase"/>
    <property type="match status" value="1"/>
</dbReference>
<dbReference type="GO" id="GO:0097176">
    <property type="term" value="P:epoxide metabolic process"/>
    <property type="evidence" value="ECO:0007669"/>
    <property type="project" value="TreeGrafter"/>
</dbReference>
<dbReference type="InterPro" id="IPR010497">
    <property type="entry name" value="Epoxide_hydro_N"/>
</dbReference>
<evidence type="ECO:0000256" key="3">
    <source>
        <dbReference type="ARBA" id="ARBA00022801"/>
    </source>
</evidence>
<protein>
    <recommendedName>
        <fullName evidence="4">Epoxide hydrolase N-terminal domain-containing protein</fullName>
    </recommendedName>
</protein>
<dbReference type="AlphaFoldDB" id="W4L680"/>
<gene>
    <name evidence="5" type="ORF">ETSY2_51140</name>
</gene>
<proteinExistence type="inferred from homology"/>
<feature type="domain" description="Epoxide hydrolase N-terminal" evidence="4">
    <location>
        <begin position="5"/>
        <end position="109"/>
    </location>
</feature>
<organism evidence="5 6">
    <name type="scientific">Candidatus Entotheonella gemina</name>
    <dbReference type="NCBI Taxonomy" id="1429439"/>
    <lineage>
        <taxon>Bacteria</taxon>
        <taxon>Pseudomonadati</taxon>
        <taxon>Nitrospinota/Tectimicrobiota group</taxon>
        <taxon>Candidatus Tectimicrobiota</taxon>
        <taxon>Candidatus Entotheonellia</taxon>
        <taxon>Candidatus Entotheonellales</taxon>
        <taxon>Candidatus Entotheonellaceae</taxon>
        <taxon>Candidatus Entotheonella</taxon>
    </lineage>
</organism>
<evidence type="ECO:0000313" key="5">
    <source>
        <dbReference type="EMBL" id="ETW93608.1"/>
    </source>
</evidence>
<name>W4L680_9BACT</name>
<dbReference type="PANTHER" id="PTHR21661">
    <property type="entry name" value="EPOXIDE HYDROLASE 1-RELATED"/>
    <property type="match status" value="1"/>
</dbReference>
<dbReference type="HOGENOM" id="CLU_019414_2_1_7"/>
<sequence length="290" mass="32547">MSVSKPFIIEIAQGDLDDLRDRLTRTRWPADPGNPNGRYGAPRGYVEELISYWRDAYDWRAVEAQMNAYDHQLVDIDGIPIHFMRVPGRGPNPTPLILTHGWPWTFWDFHKVVDALADPQPHGGDPADAFDVIVPSLPGYGFSVPSQTTGVDIPRIAELWVTLMRDVLGYDRFGAQGGDWGAFVTAQLGHAHAEHLIGAYLTLPLIPGLFGRTAPPAAAYAEDEQWMLERQNESRRHTDAHVAVHRRDPQTFSYAMADSPAGLASWLWWRRQLWCDGNALEVFGPAVLRC</sequence>
<comment type="similarity">
    <text evidence="1">Belongs to the peptidase S33 family.</text>
</comment>
<dbReference type="Proteomes" id="UP000019140">
    <property type="component" value="Unassembled WGS sequence"/>
</dbReference>
<accession>W4L680</accession>
<evidence type="ECO:0000256" key="1">
    <source>
        <dbReference type="ARBA" id="ARBA00010088"/>
    </source>
</evidence>
<evidence type="ECO:0000256" key="2">
    <source>
        <dbReference type="ARBA" id="ARBA00022797"/>
    </source>
</evidence>
<dbReference type="PRINTS" id="PR00412">
    <property type="entry name" value="EPOXHYDRLASE"/>
</dbReference>
<feature type="non-terminal residue" evidence="5">
    <location>
        <position position="290"/>
    </location>
</feature>
<dbReference type="GO" id="GO:0004301">
    <property type="term" value="F:epoxide hydrolase activity"/>
    <property type="evidence" value="ECO:0007669"/>
    <property type="project" value="TreeGrafter"/>
</dbReference>
<dbReference type="InterPro" id="IPR016292">
    <property type="entry name" value="Epoxide_hydrolase"/>
</dbReference>
<keyword evidence="6" id="KW-1185">Reference proteome</keyword>
<keyword evidence="2" id="KW-0058">Aromatic hydrocarbons catabolism</keyword>
<dbReference type="PIRSF" id="PIRSF001112">
    <property type="entry name" value="Epoxide_hydrolase"/>
    <property type="match status" value="1"/>
</dbReference>
<keyword evidence="3" id="KW-0378">Hydrolase</keyword>